<dbReference type="SMART" id="SM00857">
    <property type="entry name" value="Resolvase"/>
    <property type="match status" value="1"/>
</dbReference>
<sequence length="201" mass="22743">MSKVKYVRTSTEEQNTSRQETNSSNFDKVYIDRCSGATKMGERKEGKKLLKDIEMGAITEVHCSSIDRLGRNLLDVLHMLDLFNKQDVNLFVENIGMYSMIAGKPNSTFKLILTVLSNVAEMEKEFILERQKQGIAIARAKGKYKGRLYGTKISDEKLLEKYKKVVTELKKGESLRRAARLGECSLGTAQRVQKLLTSPNT</sequence>
<dbReference type="Gene3D" id="3.40.50.1390">
    <property type="entry name" value="Resolvase, N-terminal catalytic domain"/>
    <property type="match status" value="1"/>
</dbReference>
<evidence type="ECO:0000256" key="1">
    <source>
        <dbReference type="SAM" id="MobiDB-lite"/>
    </source>
</evidence>
<dbReference type="CDD" id="cd03768">
    <property type="entry name" value="SR_ResInv"/>
    <property type="match status" value="1"/>
</dbReference>
<dbReference type="GO" id="GO:0003677">
    <property type="term" value="F:DNA binding"/>
    <property type="evidence" value="ECO:0007669"/>
    <property type="project" value="InterPro"/>
</dbReference>
<dbReference type="InterPro" id="IPR050639">
    <property type="entry name" value="SSR_resolvase"/>
</dbReference>
<dbReference type="PANTHER" id="PTHR30461:SF19">
    <property type="entry name" value="SITE-SPECIFIC RECOMBINASE RESOLVASE FAMILY"/>
    <property type="match status" value="1"/>
</dbReference>
<dbReference type="PROSITE" id="PS51736">
    <property type="entry name" value="RECOMBINASES_3"/>
    <property type="match status" value="1"/>
</dbReference>
<dbReference type="PANTHER" id="PTHR30461">
    <property type="entry name" value="DNA-INVERTASE FROM LAMBDOID PROPHAGE"/>
    <property type="match status" value="1"/>
</dbReference>
<name>A0A512BI41_9BACT</name>
<dbReference type="AlphaFoldDB" id="A0A512BI41"/>
<dbReference type="Proteomes" id="UP000321513">
    <property type="component" value="Unassembled WGS sequence"/>
</dbReference>
<dbReference type="RefSeq" id="WP_147205641.1">
    <property type="nucleotide sequence ID" value="NZ_BJYT01000024.1"/>
</dbReference>
<keyword evidence="4" id="KW-1185">Reference proteome</keyword>
<protein>
    <submittedName>
        <fullName evidence="3">Resolvase</fullName>
    </submittedName>
</protein>
<dbReference type="OrthoDB" id="9797501at2"/>
<comment type="caution">
    <text evidence="3">The sequence shown here is derived from an EMBL/GenBank/DDBJ whole genome shotgun (WGS) entry which is preliminary data.</text>
</comment>
<proteinExistence type="predicted"/>
<dbReference type="InterPro" id="IPR036162">
    <property type="entry name" value="Resolvase-like_N_sf"/>
</dbReference>
<gene>
    <name evidence="3" type="ORF">SAE01_40310</name>
</gene>
<feature type="domain" description="Resolvase/invertase-type recombinase catalytic" evidence="2">
    <location>
        <begin position="2"/>
        <end position="142"/>
    </location>
</feature>
<organism evidence="3 4">
    <name type="scientific">Segetibacter aerophilus</name>
    <dbReference type="NCBI Taxonomy" id="670293"/>
    <lineage>
        <taxon>Bacteria</taxon>
        <taxon>Pseudomonadati</taxon>
        <taxon>Bacteroidota</taxon>
        <taxon>Chitinophagia</taxon>
        <taxon>Chitinophagales</taxon>
        <taxon>Chitinophagaceae</taxon>
        <taxon>Segetibacter</taxon>
    </lineage>
</organism>
<feature type="region of interest" description="Disordered" evidence="1">
    <location>
        <begin position="1"/>
        <end position="22"/>
    </location>
</feature>
<dbReference type="GO" id="GO:0000150">
    <property type="term" value="F:DNA strand exchange activity"/>
    <property type="evidence" value="ECO:0007669"/>
    <property type="project" value="InterPro"/>
</dbReference>
<accession>A0A512BI41</accession>
<dbReference type="SUPFAM" id="SSF53041">
    <property type="entry name" value="Resolvase-like"/>
    <property type="match status" value="1"/>
</dbReference>
<evidence type="ECO:0000313" key="4">
    <source>
        <dbReference type="Proteomes" id="UP000321513"/>
    </source>
</evidence>
<reference evidence="3 4" key="1">
    <citation type="submission" date="2019-07" db="EMBL/GenBank/DDBJ databases">
        <title>Whole genome shotgun sequence of Segetibacter aerophilus NBRC 106135.</title>
        <authorList>
            <person name="Hosoyama A."/>
            <person name="Uohara A."/>
            <person name="Ohji S."/>
            <person name="Ichikawa N."/>
        </authorList>
    </citation>
    <scope>NUCLEOTIDE SEQUENCE [LARGE SCALE GENOMIC DNA]</scope>
    <source>
        <strain evidence="3 4">NBRC 106135</strain>
    </source>
</reference>
<dbReference type="Pfam" id="PF00239">
    <property type="entry name" value="Resolvase"/>
    <property type="match status" value="1"/>
</dbReference>
<feature type="compositionally biased region" description="Polar residues" evidence="1">
    <location>
        <begin position="8"/>
        <end position="22"/>
    </location>
</feature>
<dbReference type="InterPro" id="IPR006119">
    <property type="entry name" value="Resolv_N"/>
</dbReference>
<evidence type="ECO:0000313" key="3">
    <source>
        <dbReference type="EMBL" id="GEO11535.1"/>
    </source>
</evidence>
<evidence type="ECO:0000259" key="2">
    <source>
        <dbReference type="PROSITE" id="PS51736"/>
    </source>
</evidence>
<dbReference type="EMBL" id="BJYT01000024">
    <property type="protein sequence ID" value="GEO11535.1"/>
    <property type="molecule type" value="Genomic_DNA"/>
</dbReference>